<feature type="chain" id="PRO_5004065594" evidence="1">
    <location>
        <begin position="22"/>
        <end position="401"/>
    </location>
</feature>
<evidence type="ECO:0000313" key="3">
    <source>
        <dbReference type="Proteomes" id="UP000011866"/>
    </source>
</evidence>
<accession>M5DUK7</accession>
<keyword evidence="3" id="KW-1185">Reference proteome</keyword>
<dbReference type="AlphaFoldDB" id="M5DUK7"/>
<dbReference type="HOGENOM" id="CLU_052040_0_0_6"/>
<organism evidence="2 3">
    <name type="scientific">Thalassolituus oleivorans MIL-1</name>
    <dbReference type="NCBI Taxonomy" id="1298593"/>
    <lineage>
        <taxon>Bacteria</taxon>
        <taxon>Pseudomonadati</taxon>
        <taxon>Pseudomonadota</taxon>
        <taxon>Gammaproteobacteria</taxon>
        <taxon>Oceanospirillales</taxon>
        <taxon>Oceanospirillaceae</taxon>
        <taxon>Thalassolituus</taxon>
    </lineage>
</organism>
<dbReference type="STRING" id="187493.CN03_05615"/>
<dbReference type="Proteomes" id="UP000011866">
    <property type="component" value="Chromosome"/>
</dbReference>
<dbReference type="RefSeq" id="WP_015487651.1">
    <property type="nucleotide sequence ID" value="NC_020888.1"/>
</dbReference>
<gene>
    <name evidence="2" type="ORF">TOL_2534</name>
</gene>
<dbReference type="eggNOG" id="COG5338">
    <property type="taxonomic scope" value="Bacteria"/>
</dbReference>
<keyword evidence="1" id="KW-0732">Signal</keyword>
<dbReference type="Pfam" id="PF10082">
    <property type="entry name" value="BBP2_2"/>
    <property type="match status" value="1"/>
</dbReference>
<sequence length="401" mass="43474">MKAWKLPLCAAIAAVSSSAYAVEPNGIDLGSGVTFLPGFELTVSDDSNIYKLPDATKVDSTVTRLKPSFGIQADLGATQLTAGYAAEKGMYTYDNDDNYVDHRLSASSKSELTSRSEVDFNLNYNIVHDDRGSGTAEGNAAIATEPDTYDEKVVGAAYIYGSDSAMLNVKPYAEYYSKHYTNNQNLPSPTTDRNHSKVKLGTLLTVNVSSATKALVEVRSTNISYEEDSATAAAREGNLMNLLAGASWDITGKTTGEVKLGALKRSFDDSAVEDDTRFAWEAQLTWNPRSYSTVTFLTQQTANETSGPGTYIASQYSLVSWDHEFSPFMSVVLDASLSNDEYVDDTAGREDEVVSYGVTGVFSPSKILDIKASLKDESRNSNIADLDYDRQIIMLGFAVAI</sequence>
<evidence type="ECO:0000313" key="2">
    <source>
        <dbReference type="EMBL" id="CCU72933.1"/>
    </source>
</evidence>
<evidence type="ECO:0000256" key="1">
    <source>
        <dbReference type="SAM" id="SignalP"/>
    </source>
</evidence>
<feature type="signal peptide" evidence="1">
    <location>
        <begin position="1"/>
        <end position="21"/>
    </location>
</feature>
<reference evidence="2 3" key="1">
    <citation type="journal article" date="2013" name="Genome Announc.">
        <title>Genome Sequence of Thalassolituus oleivorans MIL-1 (DSM 14913T).</title>
        <authorList>
            <person name="Golyshin P.N."/>
            <person name="Werner J."/>
            <person name="Chernikova T.N."/>
            <person name="Tran H."/>
            <person name="Ferrer M."/>
            <person name="Yakimov M.M."/>
            <person name="Teeling H."/>
            <person name="Golyshina O.V."/>
        </authorList>
    </citation>
    <scope>NUCLEOTIDE SEQUENCE [LARGE SCALE GENOMIC DNA]</scope>
    <source>
        <strain evidence="2 3">MIL-1</strain>
    </source>
</reference>
<dbReference type="InterPro" id="IPR018759">
    <property type="entry name" value="BBP2_2"/>
</dbReference>
<dbReference type="EMBL" id="HF680312">
    <property type="protein sequence ID" value="CCU72933.1"/>
    <property type="molecule type" value="Genomic_DNA"/>
</dbReference>
<dbReference type="KEGG" id="tol:TOL_2534"/>
<proteinExistence type="predicted"/>
<name>M5DUK7_9GAMM</name>
<protein>
    <submittedName>
        <fullName evidence="2">Uncharacterized protein</fullName>
    </submittedName>
</protein>
<dbReference type="GeneID" id="79177318"/>